<proteinExistence type="predicted"/>
<reference evidence="1 2" key="1">
    <citation type="submission" date="2020-05" db="EMBL/GenBank/DDBJ databases">
        <title>Horizontal transmission and recombination maintain forever young bacterial symbiont genomes.</title>
        <authorList>
            <person name="Russell S.L."/>
            <person name="Pepper-Tunick E."/>
            <person name="Svedberg J."/>
            <person name="Byrne A."/>
            <person name="Ruelas Castillo J."/>
            <person name="Vollmers C."/>
            <person name="Beinart R.A."/>
            <person name="Corbett-Detig R."/>
        </authorList>
    </citation>
    <scope>NUCLEOTIDE SEQUENCE [LARGE SCALE GENOMIC DNA]</scope>
    <source>
        <strain evidence="1">4727-3</strain>
    </source>
</reference>
<comment type="caution">
    <text evidence="1">The sequence shown here is derived from an EMBL/GenBank/DDBJ whole genome shotgun (WGS) entry which is preliminary data.</text>
</comment>
<dbReference type="AlphaFoldDB" id="A0A7Z0MMB7"/>
<dbReference type="Proteomes" id="UP000537890">
    <property type="component" value="Unassembled WGS sequence"/>
</dbReference>
<dbReference type="InterPro" id="IPR022595">
    <property type="entry name" value="Enc34_ssDNA-bd"/>
</dbReference>
<dbReference type="InterPro" id="IPR012340">
    <property type="entry name" value="NA-bd_OB-fold"/>
</dbReference>
<organism evidence="1 2">
    <name type="scientific">Candidatus Methanofishera endochildressiae</name>
    <dbReference type="NCBI Taxonomy" id="2738884"/>
    <lineage>
        <taxon>Bacteria</taxon>
        <taxon>Pseudomonadati</taxon>
        <taxon>Pseudomonadota</taxon>
        <taxon>Gammaproteobacteria</taxon>
        <taxon>Candidatus Methanofishera</taxon>
    </lineage>
</organism>
<evidence type="ECO:0000313" key="2">
    <source>
        <dbReference type="Proteomes" id="UP000537890"/>
    </source>
</evidence>
<evidence type="ECO:0000313" key="1">
    <source>
        <dbReference type="EMBL" id="NYT46338.1"/>
    </source>
</evidence>
<name>A0A7Z0MMB7_9GAMM</name>
<protein>
    <submittedName>
        <fullName evidence="1">DUF2815 family protein</fullName>
    </submittedName>
</protein>
<dbReference type="EMBL" id="JACCHS010000001">
    <property type="protein sequence ID" value="NYT46338.1"/>
    <property type="molecule type" value="Genomic_DNA"/>
</dbReference>
<sequence length="150" mass="16539">MEIALANTQHFLFQKQIEMVKIVKDAIDRCVDKAFDGQTRGVRSCLSDGDDSDNADYFGYYILKSKNSVRPTVVDMKKSPITERDNLIDSGCYVNTIISISAFDCKWGKLATCELRGVQYVKPGQTFGASGGQACDPDDFGGEVTDDVPF</sequence>
<dbReference type="SUPFAM" id="SSF50249">
    <property type="entry name" value="Nucleic acid-binding proteins"/>
    <property type="match status" value="1"/>
</dbReference>
<dbReference type="Gene3D" id="2.40.50.140">
    <property type="entry name" value="Nucleic acid-binding proteins"/>
    <property type="match status" value="1"/>
</dbReference>
<dbReference type="Pfam" id="PF10991">
    <property type="entry name" value="Enc34_ssDNA-bd"/>
    <property type="match status" value="1"/>
</dbReference>
<gene>
    <name evidence="1" type="ORF">H0A75_00065</name>
</gene>
<accession>A0A7Z0MMB7</accession>